<organism evidence="2">
    <name type="scientific">marine sediment metagenome</name>
    <dbReference type="NCBI Taxonomy" id="412755"/>
    <lineage>
        <taxon>unclassified sequences</taxon>
        <taxon>metagenomes</taxon>
        <taxon>ecological metagenomes</taxon>
    </lineage>
</organism>
<dbReference type="AlphaFoldDB" id="A0A0F9M9Y3"/>
<name>A0A0F9M9Y3_9ZZZZ</name>
<comment type="caution">
    <text evidence="2">The sequence shown here is derived from an EMBL/GenBank/DDBJ whole genome shotgun (WGS) entry which is preliminary data.</text>
</comment>
<accession>A0A0F9M9Y3</accession>
<sequence>MPNRIYCYSFDEEIIERTFPVGEAPDEIVMNQSGEKAFRNRQAEVLGLTTCVKGCEDNRHHRGRSSPWPMEPCVASGVGPQGAQELREHFTAQGVSTEVSKDGEPIYTSAAHRKKALKCRGMFDRNSYS</sequence>
<gene>
    <name evidence="2" type="ORF">LCGC14_1409980</name>
</gene>
<evidence type="ECO:0000256" key="1">
    <source>
        <dbReference type="SAM" id="MobiDB-lite"/>
    </source>
</evidence>
<feature type="region of interest" description="Disordered" evidence="1">
    <location>
        <begin position="58"/>
        <end position="80"/>
    </location>
</feature>
<dbReference type="EMBL" id="LAZR01009295">
    <property type="protein sequence ID" value="KKM73485.1"/>
    <property type="molecule type" value="Genomic_DNA"/>
</dbReference>
<feature type="non-terminal residue" evidence="2">
    <location>
        <position position="1"/>
    </location>
</feature>
<protein>
    <submittedName>
        <fullName evidence="2">Uncharacterized protein</fullName>
    </submittedName>
</protein>
<reference evidence="2" key="1">
    <citation type="journal article" date="2015" name="Nature">
        <title>Complex archaea that bridge the gap between prokaryotes and eukaryotes.</title>
        <authorList>
            <person name="Spang A."/>
            <person name="Saw J.H."/>
            <person name="Jorgensen S.L."/>
            <person name="Zaremba-Niedzwiedzka K."/>
            <person name="Martijn J."/>
            <person name="Lind A.E."/>
            <person name="van Eijk R."/>
            <person name="Schleper C."/>
            <person name="Guy L."/>
            <person name="Ettema T.J."/>
        </authorList>
    </citation>
    <scope>NUCLEOTIDE SEQUENCE</scope>
</reference>
<evidence type="ECO:0000313" key="2">
    <source>
        <dbReference type="EMBL" id="KKM73485.1"/>
    </source>
</evidence>
<proteinExistence type="predicted"/>